<evidence type="ECO:0008006" key="3">
    <source>
        <dbReference type="Google" id="ProtNLM"/>
    </source>
</evidence>
<proteinExistence type="predicted"/>
<dbReference type="KEGG" id="kak:Kalk_10475"/>
<reference evidence="2" key="1">
    <citation type="submission" date="2017-08" db="EMBL/GenBank/DDBJ databases">
        <title>Direct submision.</title>
        <authorList>
            <person name="Kim S.-J."/>
            <person name="Rhee S.-K."/>
        </authorList>
    </citation>
    <scope>NUCLEOTIDE SEQUENCE [LARGE SCALE GENOMIC DNA]</scope>
    <source>
        <strain evidence="2">GI5</strain>
    </source>
</reference>
<dbReference type="EMBL" id="CP022684">
    <property type="protein sequence ID" value="AUM12817.1"/>
    <property type="molecule type" value="Genomic_DNA"/>
</dbReference>
<accession>A0A2K9LKQ3</accession>
<evidence type="ECO:0000313" key="1">
    <source>
        <dbReference type="EMBL" id="AUM12817.1"/>
    </source>
</evidence>
<name>A0A2K9LKQ3_9GAMM</name>
<evidence type="ECO:0000313" key="2">
    <source>
        <dbReference type="Proteomes" id="UP000235116"/>
    </source>
</evidence>
<protein>
    <recommendedName>
        <fullName evidence="3">TonB-dependent receptor plug domain-containing protein</fullName>
    </recommendedName>
</protein>
<dbReference type="Proteomes" id="UP000235116">
    <property type="component" value="Chromosome"/>
</dbReference>
<gene>
    <name evidence="1" type="ORF">Kalk_10475</name>
</gene>
<organism evidence="1 2">
    <name type="scientific">Ketobacter alkanivorans</name>
    <dbReference type="NCBI Taxonomy" id="1917421"/>
    <lineage>
        <taxon>Bacteria</taxon>
        <taxon>Pseudomonadati</taxon>
        <taxon>Pseudomonadota</taxon>
        <taxon>Gammaproteobacteria</taxon>
        <taxon>Pseudomonadales</taxon>
        <taxon>Ketobacteraceae</taxon>
        <taxon>Ketobacter</taxon>
    </lineage>
</organism>
<sequence>MTALAVAVGSTASHGQPTQIDSLLKLPLEELMNISVTGVGSLTPTKRRHLPASVTRITHNQITASASMPWMWNTARAITGKTS</sequence>
<dbReference type="AlphaFoldDB" id="A0A2K9LKQ3"/>
<keyword evidence="2" id="KW-1185">Reference proteome</keyword>